<keyword evidence="2" id="KW-1185">Reference proteome</keyword>
<dbReference type="KEGG" id="rher:EHE19_018120"/>
<dbReference type="Proteomes" id="UP000306409">
    <property type="component" value="Chromosome"/>
</dbReference>
<proteinExistence type="predicted"/>
<evidence type="ECO:0000313" key="1">
    <source>
        <dbReference type="EMBL" id="QNU66730.1"/>
    </source>
</evidence>
<organism evidence="1 2">
    <name type="scientific">Ruminiclostridium herbifermentans</name>
    <dbReference type="NCBI Taxonomy" id="2488810"/>
    <lineage>
        <taxon>Bacteria</taxon>
        <taxon>Bacillati</taxon>
        <taxon>Bacillota</taxon>
        <taxon>Clostridia</taxon>
        <taxon>Eubacteriales</taxon>
        <taxon>Oscillospiraceae</taxon>
        <taxon>Ruminiclostridium</taxon>
    </lineage>
</organism>
<accession>A0A4U7J7E5</accession>
<dbReference type="EMBL" id="CP061336">
    <property type="protein sequence ID" value="QNU66730.1"/>
    <property type="molecule type" value="Genomic_DNA"/>
</dbReference>
<protein>
    <submittedName>
        <fullName evidence="1">Uncharacterized protein</fullName>
    </submittedName>
</protein>
<name>A0A4U7J7E5_9FIRM</name>
<reference evidence="1 2" key="1">
    <citation type="submission" date="2020-09" db="EMBL/GenBank/DDBJ databases">
        <title>Characterization and genome sequencing of Ruminiclostridium sp. nov. MA18.</title>
        <authorList>
            <person name="Rettenmaier R."/>
            <person name="Kowollik M.-L."/>
            <person name="Liebl W."/>
            <person name="Zverlov V."/>
        </authorList>
    </citation>
    <scope>NUCLEOTIDE SEQUENCE [LARGE SCALE GENOMIC DNA]</scope>
    <source>
        <strain evidence="1 2">MA18</strain>
    </source>
</reference>
<dbReference type="RefSeq" id="WP_137699265.1">
    <property type="nucleotide sequence ID" value="NZ_CP061336.1"/>
</dbReference>
<dbReference type="AlphaFoldDB" id="A0A4U7J7E5"/>
<evidence type="ECO:0000313" key="2">
    <source>
        <dbReference type="Proteomes" id="UP000306409"/>
    </source>
</evidence>
<sequence>MPFSSNTNNGSKFRSFIISSIDNRIDEISNEYSNSTEYLEFYYLYSDILKQLEKALPLESSDIINQLDNLYVNYLVGYQKYFYKQGLLDCKMMFNLLHK</sequence>
<dbReference type="OrthoDB" id="1739748at2"/>
<gene>
    <name evidence="1" type="ORF">EHE19_018120</name>
</gene>